<dbReference type="AlphaFoldDB" id="A0A146AIU6"/>
<evidence type="ECO:0000256" key="1">
    <source>
        <dbReference type="SAM" id="MobiDB-lite"/>
    </source>
</evidence>
<organism evidence="3 4">
    <name type="scientific">Bordetella ansorpii</name>
    <dbReference type="NCBI Taxonomy" id="288768"/>
    <lineage>
        <taxon>Bacteria</taxon>
        <taxon>Pseudomonadati</taxon>
        <taxon>Pseudomonadota</taxon>
        <taxon>Betaproteobacteria</taxon>
        <taxon>Burkholderiales</taxon>
        <taxon>Alcaligenaceae</taxon>
        <taxon>Bordetella</taxon>
    </lineage>
</organism>
<dbReference type="SUPFAM" id="SSF50346">
    <property type="entry name" value="PRC-barrel domain"/>
    <property type="match status" value="1"/>
</dbReference>
<evidence type="ECO:0000313" key="3">
    <source>
        <dbReference type="EMBL" id="CZZ88922.1"/>
    </source>
</evidence>
<protein>
    <submittedName>
        <fullName evidence="3">Uncharacterized protein conserved in bacteria</fullName>
    </submittedName>
</protein>
<dbReference type="EMBL" id="FKBS01000002">
    <property type="protein sequence ID" value="CZZ88922.1"/>
    <property type="molecule type" value="Genomic_DNA"/>
</dbReference>
<dbReference type="InterPro" id="IPR027275">
    <property type="entry name" value="PRC-brl_dom"/>
</dbReference>
<gene>
    <name evidence="3" type="ORF">SAMEA1982600_00057</name>
</gene>
<dbReference type="PANTHER" id="PTHR36505">
    <property type="entry name" value="BLR1072 PROTEIN"/>
    <property type="match status" value="1"/>
</dbReference>
<feature type="compositionally biased region" description="Low complexity" evidence="1">
    <location>
        <begin position="1"/>
        <end position="19"/>
    </location>
</feature>
<sequence length="124" mass="13918">MNAMTTPTTGTSASSTISSKRVEGTKVYNQQGEKLGSIDNVQIDKHSGHVRYAVLEFGGFLGIGTDRYPLPWNMLKYDTGLDGYVVPLDKSTLDKAPHYEHEKAPEFTDEYGRRVHEHYGVPWQ</sequence>
<accession>A0A146AIU6</accession>
<feature type="domain" description="PRC-barrel" evidence="2">
    <location>
        <begin position="18"/>
        <end position="92"/>
    </location>
</feature>
<evidence type="ECO:0000259" key="2">
    <source>
        <dbReference type="Pfam" id="PF05239"/>
    </source>
</evidence>
<reference evidence="3 4" key="1">
    <citation type="submission" date="2016-03" db="EMBL/GenBank/DDBJ databases">
        <authorList>
            <consortium name="Pathogen Informatics"/>
        </authorList>
    </citation>
    <scope>NUCLEOTIDE SEQUENCE [LARGE SCALE GENOMIC DNA]</scope>
    <source>
        <strain evidence="3 4">NCTC13364</strain>
    </source>
</reference>
<dbReference type="Pfam" id="PF05239">
    <property type="entry name" value="PRC"/>
    <property type="match status" value="1"/>
</dbReference>
<name>A0A146AIU6_9BORD</name>
<dbReference type="Gene3D" id="2.30.30.240">
    <property type="entry name" value="PRC-barrel domain"/>
    <property type="match status" value="1"/>
</dbReference>
<dbReference type="InterPro" id="IPR011033">
    <property type="entry name" value="PRC_barrel-like_sf"/>
</dbReference>
<feature type="region of interest" description="Disordered" evidence="1">
    <location>
        <begin position="1"/>
        <end position="23"/>
    </location>
</feature>
<dbReference type="PANTHER" id="PTHR36505:SF1">
    <property type="entry name" value="BLR1072 PROTEIN"/>
    <property type="match status" value="1"/>
</dbReference>
<dbReference type="Proteomes" id="UP000077037">
    <property type="component" value="Unassembled WGS sequence"/>
</dbReference>
<evidence type="ECO:0000313" key="4">
    <source>
        <dbReference type="Proteomes" id="UP000077037"/>
    </source>
</evidence>
<proteinExistence type="predicted"/>